<proteinExistence type="predicted"/>
<accession>A0ABT2AUF8</accession>
<feature type="domain" description="DUF3048" evidence="2">
    <location>
        <begin position="65"/>
        <end position="192"/>
    </location>
</feature>
<keyword evidence="5" id="KW-1185">Reference proteome</keyword>
<dbReference type="InterPro" id="IPR021416">
    <property type="entry name" value="DUF3048_N"/>
</dbReference>
<dbReference type="InterPro" id="IPR023158">
    <property type="entry name" value="YerB-like_sf"/>
</dbReference>
<dbReference type="RefSeq" id="WP_258776111.1">
    <property type="nucleotide sequence ID" value="NZ_JANUGP010000001.1"/>
</dbReference>
<feature type="region of interest" description="Disordered" evidence="1">
    <location>
        <begin position="42"/>
        <end position="68"/>
    </location>
</feature>
<evidence type="ECO:0000313" key="5">
    <source>
        <dbReference type="Proteomes" id="UP001205612"/>
    </source>
</evidence>
<organism evidence="4 5">
    <name type="scientific">Streptomyces pyxinicus</name>
    <dbReference type="NCBI Taxonomy" id="2970331"/>
    <lineage>
        <taxon>Bacteria</taxon>
        <taxon>Bacillati</taxon>
        <taxon>Actinomycetota</taxon>
        <taxon>Actinomycetes</taxon>
        <taxon>Kitasatosporales</taxon>
        <taxon>Streptomycetaceae</taxon>
        <taxon>Streptomyces</taxon>
    </lineage>
</organism>
<gene>
    <name evidence="4" type="ORF">NX794_01310</name>
</gene>
<reference evidence="4 5" key="1">
    <citation type="submission" date="2022-08" db="EMBL/GenBank/DDBJ databases">
        <authorList>
            <person name="Somphong A."/>
            <person name="Phongsopitanun W."/>
        </authorList>
    </citation>
    <scope>NUCLEOTIDE SEQUENCE [LARGE SCALE GENOMIC DNA]</scope>
    <source>
        <strain evidence="4 5">LP11</strain>
    </source>
</reference>
<comment type="caution">
    <text evidence="4">The sequence shown here is derived from an EMBL/GenBank/DDBJ whole genome shotgun (WGS) entry which is preliminary data.</text>
</comment>
<protein>
    <submittedName>
        <fullName evidence="4">DUF3048 domain-containing protein</fullName>
    </submittedName>
</protein>
<evidence type="ECO:0000259" key="2">
    <source>
        <dbReference type="Pfam" id="PF11258"/>
    </source>
</evidence>
<dbReference type="InterPro" id="IPR035328">
    <property type="entry name" value="DUF3048_C"/>
</dbReference>
<evidence type="ECO:0000256" key="1">
    <source>
        <dbReference type="SAM" id="MobiDB-lite"/>
    </source>
</evidence>
<evidence type="ECO:0000313" key="4">
    <source>
        <dbReference type="EMBL" id="MCS0599884.1"/>
    </source>
</evidence>
<name>A0ABT2AUF8_9ACTN</name>
<feature type="domain" description="DUF3048" evidence="3">
    <location>
        <begin position="218"/>
        <end position="329"/>
    </location>
</feature>
<sequence length="338" mass="34980">MSAQSVHKNGVAMDLRSGARTRRAIPTAALLAAALSLPLTTGRTGSGAGSGRHDTPAPPPSASAAPGRSPLAVEIDNVTAARPATGLDAADVVYAEQVEGGLSRLMAVYATRLPKTVGPVRSARESDLELLRQFARPTLAFSGAQRRLLPLVDGAPLRAEPPERAPGAYVRDTARAAPHNLYPHPAELLPTAPGEQALTTGFRYGPAPAGGTPTASSTVRYPAARFTFTWSAGRAGRLVTMDGTPAVTTDGGRLAPPTVVVQYVTVRESGYHDVLGNPTPYTGTVGSGRARVLRDGRSFDATWSRPAATDGTTFTTAAGSPLDFAKGQVRVVFAAAPD</sequence>
<dbReference type="EMBL" id="JANUGP010000001">
    <property type="protein sequence ID" value="MCS0599884.1"/>
    <property type="molecule type" value="Genomic_DNA"/>
</dbReference>
<dbReference type="SUPFAM" id="SSF159774">
    <property type="entry name" value="YerB-like"/>
    <property type="match status" value="1"/>
</dbReference>
<evidence type="ECO:0000259" key="3">
    <source>
        <dbReference type="Pfam" id="PF17479"/>
    </source>
</evidence>
<dbReference type="Pfam" id="PF11258">
    <property type="entry name" value="DUF3048"/>
    <property type="match status" value="1"/>
</dbReference>
<dbReference type="Pfam" id="PF17479">
    <property type="entry name" value="DUF3048_C"/>
    <property type="match status" value="1"/>
</dbReference>
<dbReference type="Gene3D" id="3.50.90.10">
    <property type="entry name" value="YerB-like"/>
    <property type="match status" value="1"/>
</dbReference>
<dbReference type="Proteomes" id="UP001205612">
    <property type="component" value="Unassembled WGS sequence"/>
</dbReference>